<dbReference type="AlphaFoldDB" id="A0A200QUG2"/>
<dbReference type="OMA" id="QWTRRFL"/>
<dbReference type="SUPFAM" id="SSF54637">
    <property type="entry name" value="Thioesterase/thiol ester dehydrase-isomerase"/>
    <property type="match status" value="1"/>
</dbReference>
<evidence type="ECO:0000256" key="3">
    <source>
        <dbReference type="SAM" id="MobiDB-lite"/>
    </source>
</evidence>
<dbReference type="GO" id="GO:0047617">
    <property type="term" value="F:fatty acyl-CoA hydrolase activity"/>
    <property type="evidence" value="ECO:0007669"/>
    <property type="project" value="InterPro"/>
</dbReference>
<dbReference type="FunCoup" id="A0A200QUG2">
    <property type="interactions" value="27"/>
</dbReference>
<dbReference type="STRING" id="56857.A0A200QUG2"/>
<gene>
    <name evidence="5" type="ORF">BVC80_1787g208</name>
</gene>
<dbReference type="InterPro" id="IPR039298">
    <property type="entry name" value="ACOT13"/>
</dbReference>
<evidence type="ECO:0000313" key="5">
    <source>
        <dbReference type="EMBL" id="OVA14118.1"/>
    </source>
</evidence>
<dbReference type="NCBIfam" id="TIGR00369">
    <property type="entry name" value="unchar_dom_1"/>
    <property type="match status" value="1"/>
</dbReference>
<feature type="domain" description="Thioesterase" evidence="4">
    <location>
        <begin position="95"/>
        <end position="171"/>
    </location>
</feature>
<proteinExistence type="inferred from homology"/>
<evidence type="ECO:0000259" key="4">
    <source>
        <dbReference type="Pfam" id="PF03061"/>
    </source>
</evidence>
<dbReference type="InParanoid" id="A0A200QUG2"/>
<evidence type="ECO:0000313" key="6">
    <source>
        <dbReference type="Proteomes" id="UP000195402"/>
    </source>
</evidence>
<evidence type="ECO:0000256" key="1">
    <source>
        <dbReference type="ARBA" id="ARBA00008324"/>
    </source>
</evidence>
<dbReference type="PANTHER" id="PTHR21660:SF12">
    <property type="entry name" value="OS07G0462700 PROTEIN"/>
    <property type="match status" value="1"/>
</dbReference>
<dbReference type="Gene3D" id="3.10.129.10">
    <property type="entry name" value="Hotdog Thioesterase"/>
    <property type="match status" value="1"/>
</dbReference>
<sequence>MAKPLIDHPQLAPSSSSSSSVISSSNINIDNNLSWILNTYFFFQRNGVFSKLPESSIKKGFYFDMIRDFLQVDRIERGRVTCLLTVKPPVFNSYKTLHGGAVAAVAELVAMACAKTIVDADNDLFLGELSISYLSSATVNVVLEVDGSIVRSGRNVTVASVEFRNKETRKVVYTARATFYTMPLANL</sequence>
<dbReference type="Proteomes" id="UP000195402">
    <property type="component" value="Unassembled WGS sequence"/>
</dbReference>
<dbReference type="OrthoDB" id="46529at2759"/>
<dbReference type="EMBL" id="MVGT01001064">
    <property type="protein sequence ID" value="OVA14118.1"/>
    <property type="molecule type" value="Genomic_DNA"/>
</dbReference>
<accession>A0A200QUG2</accession>
<keyword evidence="2" id="KW-0378">Hydrolase</keyword>
<name>A0A200QUG2_MACCD</name>
<dbReference type="CDD" id="cd03443">
    <property type="entry name" value="PaaI_thioesterase"/>
    <property type="match status" value="1"/>
</dbReference>
<dbReference type="Pfam" id="PF03061">
    <property type="entry name" value="4HBT"/>
    <property type="match status" value="1"/>
</dbReference>
<feature type="region of interest" description="Disordered" evidence="3">
    <location>
        <begin position="1"/>
        <end position="20"/>
    </location>
</feature>
<protein>
    <submittedName>
        <fullName evidence="5">Thioesterase superfamily</fullName>
    </submittedName>
</protein>
<comment type="similarity">
    <text evidence="1">Belongs to the thioesterase PaaI family.</text>
</comment>
<comment type="caution">
    <text evidence="5">The sequence shown here is derived from an EMBL/GenBank/DDBJ whole genome shotgun (WGS) entry which is preliminary data.</text>
</comment>
<dbReference type="PANTHER" id="PTHR21660">
    <property type="entry name" value="THIOESTERASE SUPERFAMILY MEMBER-RELATED"/>
    <property type="match status" value="1"/>
</dbReference>
<evidence type="ECO:0000256" key="2">
    <source>
        <dbReference type="ARBA" id="ARBA00022801"/>
    </source>
</evidence>
<dbReference type="InterPro" id="IPR006683">
    <property type="entry name" value="Thioestr_dom"/>
</dbReference>
<organism evidence="5 6">
    <name type="scientific">Macleaya cordata</name>
    <name type="common">Five-seeded plume-poppy</name>
    <name type="synonym">Bocconia cordata</name>
    <dbReference type="NCBI Taxonomy" id="56857"/>
    <lineage>
        <taxon>Eukaryota</taxon>
        <taxon>Viridiplantae</taxon>
        <taxon>Streptophyta</taxon>
        <taxon>Embryophyta</taxon>
        <taxon>Tracheophyta</taxon>
        <taxon>Spermatophyta</taxon>
        <taxon>Magnoliopsida</taxon>
        <taxon>Ranunculales</taxon>
        <taxon>Papaveraceae</taxon>
        <taxon>Papaveroideae</taxon>
        <taxon>Macleaya</taxon>
    </lineage>
</organism>
<keyword evidence="6" id="KW-1185">Reference proteome</keyword>
<dbReference type="InterPro" id="IPR003736">
    <property type="entry name" value="PAAI_dom"/>
</dbReference>
<reference evidence="5 6" key="1">
    <citation type="journal article" date="2017" name="Mol. Plant">
        <title>The Genome of Medicinal Plant Macleaya cordata Provides New Insights into Benzylisoquinoline Alkaloids Metabolism.</title>
        <authorList>
            <person name="Liu X."/>
            <person name="Liu Y."/>
            <person name="Huang P."/>
            <person name="Ma Y."/>
            <person name="Qing Z."/>
            <person name="Tang Q."/>
            <person name="Cao H."/>
            <person name="Cheng P."/>
            <person name="Zheng Y."/>
            <person name="Yuan Z."/>
            <person name="Zhou Y."/>
            <person name="Liu J."/>
            <person name="Tang Z."/>
            <person name="Zhuo Y."/>
            <person name="Zhang Y."/>
            <person name="Yu L."/>
            <person name="Huang J."/>
            <person name="Yang P."/>
            <person name="Peng Q."/>
            <person name="Zhang J."/>
            <person name="Jiang W."/>
            <person name="Zhang Z."/>
            <person name="Lin K."/>
            <person name="Ro D.K."/>
            <person name="Chen X."/>
            <person name="Xiong X."/>
            <person name="Shang Y."/>
            <person name="Huang S."/>
            <person name="Zeng J."/>
        </authorList>
    </citation>
    <scope>NUCLEOTIDE SEQUENCE [LARGE SCALE GENOMIC DNA]</scope>
    <source>
        <strain evidence="6">cv. BLH2017</strain>
        <tissue evidence="5">Root</tissue>
    </source>
</reference>
<dbReference type="InterPro" id="IPR029069">
    <property type="entry name" value="HotDog_dom_sf"/>
</dbReference>